<name>A0ABP7RRZ8_9BURK</name>
<evidence type="ECO:0000313" key="2">
    <source>
        <dbReference type="Proteomes" id="UP001501627"/>
    </source>
</evidence>
<keyword evidence="2" id="KW-1185">Reference proteome</keyword>
<protein>
    <submittedName>
        <fullName evidence="1">AAA family ATPase</fullName>
    </submittedName>
</protein>
<dbReference type="InterPro" id="IPR027417">
    <property type="entry name" value="P-loop_NTPase"/>
</dbReference>
<dbReference type="InterPro" id="IPR011009">
    <property type="entry name" value="Kinase-like_dom_sf"/>
</dbReference>
<dbReference type="PANTHER" id="PTHR43883:SF1">
    <property type="entry name" value="GLUCONOKINASE"/>
    <property type="match status" value="1"/>
</dbReference>
<sequence length="533" mass="58819">MTFATPPAPELDETGQQRMVQALQAWLQHDCGAPVQQVQTHLSQLLLTPAHAYKIKKAIALPFADFRSLQSRRHFCQEELRLNRRLAPQLYLDVMPVLGSESAPRLGDPDPDARADSAQAIDWVLRMRRFASDVEAAALLRANRLDGALVEDFGGAIAHFHAGVPAAAAGSRLGSAAQVRQAVDDVFATLQPLLLPAEQDWLQRLRAPFQNQAPLWERRQAQGHVREGHGDLHLGNVVQWQGALTAFDCIEFSDALRWTDTLADIGFFTMDLHAHGRADLAWRCLDAYLTVSGDYDGLAVLRPYEIYRALVRLMTQRLRTQQQAGQGAAAPVGPDYLACARQLAQPQRPCLLLMHGLSGSGKSSVAAALLAALGAVRLRSDVERKRLHGLQALDDSAAHGLDIYTAQDSERTFDRLLQLSRALLQAGYPVIVDAAFLRRGERQRFLALARELGQPHAIVHCRADLNVLRARVAQRRAQGRDASEADLQVLEQQLRRAEPLTPDERALAITVDTAQPLDVQALRSRCEALHAAQ</sequence>
<proteinExistence type="predicted"/>
<dbReference type="SUPFAM" id="SSF52540">
    <property type="entry name" value="P-loop containing nucleoside triphosphate hydrolases"/>
    <property type="match status" value="1"/>
</dbReference>
<dbReference type="RefSeq" id="WP_344869803.1">
    <property type="nucleotide sequence ID" value="NZ_BAABBP010000028.1"/>
</dbReference>
<dbReference type="InterPro" id="IPR052732">
    <property type="entry name" value="Cell-binding_unc_protein"/>
</dbReference>
<comment type="caution">
    <text evidence="1">The sequence shown here is derived from an EMBL/GenBank/DDBJ whole genome shotgun (WGS) entry which is preliminary data.</text>
</comment>
<dbReference type="PANTHER" id="PTHR43883">
    <property type="entry name" value="SLR0207 PROTEIN"/>
    <property type="match status" value="1"/>
</dbReference>
<dbReference type="EMBL" id="BAABBP010000028">
    <property type="protein sequence ID" value="GAA4001406.1"/>
    <property type="molecule type" value="Genomic_DNA"/>
</dbReference>
<organism evidence="1 2">
    <name type="scientific">Comamonas faecalis</name>
    <dbReference type="NCBI Taxonomy" id="1387849"/>
    <lineage>
        <taxon>Bacteria</taxon>
        <taxon>Pseudomonadati</taxon>
        <taxon>Pseudomonadota</taxon>
        <taxon>Betaproteobacteria</taxon>
        <taxon>Burkholderiales</taxon>
        <taxon>Comamonadaceae</taxon>
        <taxon>Comamonas</taxon>
    </lineage>
</organism>
<dbReference type="Proteomes" id="UP001501627">
    <property type="component" value="Unassembled WGS sequence"/>
</dbReference>
<dbReference type="Pfam" id="PF13671">
    <property type="entry name" value="AAA_33"/>
    <property type="match status" value="1"/>
</dbReference>
<reference evidence="2" key="1">
    <citation type="journal article" date="2019" name="Int. J. Syst. Evol. Microbiol.">
        <title>The Global Catalogue of Microorganisms (GCM) 10K type strain sequencing project: providing services to taxonomists for standard genome sequencing and annotation.</title>
        <authorList>
            <consortium name="The Broad Institute Genomics Platform"/>
            <consortium name="The Broad Institute Genome Sequencing Center for Infectious Disease"/>
            <person name="Wu L."/>
            <person name="Ma J."/>
        </authorList>
    </citation>
    <scope>NUCLEOTIDE SEQUENCE [LARGE SCALE GENOMIC DNA]</scope>
    <source>
        <strain evidence="2">JCM 17561</strain>
    </source>
</reference>
<dbReference type="Gene3D" id="3.40.50.300">
    <property type="entry name" value="P-loop containing nucleotide triphosphate hydrolases"/>
    <property type="match status" value="1"/>
</dbReference>
<dbReference type="SUPFAM" id="SSF56112">
    <property type="entry name" value="Protein kinase-like (PK-like)"/>
    <property type="match status" value="1"/>
</dbReference>
<gene>
    <name evidence="1" type="ORF">GCM10022279_26680</name>
</gene>
<accession>A0ABP7RRZ8</accession>
<evidence type="ECO:0000313" key="1">
    <source>
        <dbReference type="EMBL" id="GAA4001406.1"/>
    </source>
</evidence>